<feature type="region of interest" description="Disordered" evidence="1">
    <location>
        <begin position="1"/>
        <end position="44"/>
    </location>
</feature>
<evidence type="ECO:0000313" key="2">
    <source>
        <dbReference type="EMBL" id="RRT71540.1"/>
    </source>
</evidence>
<dbReference type="PANTHER" id="PTHR37723">
    <property type="entry name" value="PROTEIN FAR-RED ELONGATED HYPOCOTYL 1"/>
    <property type="match status" value="1"/>
</dbReference>
<feature type="compositionally biased region" description="Basic and acidic residues" evidence="1">
    <location>
        <begin position="15"/>
        <end position="29"/>
    </location>
</feature>
<dbReference type="GO" id="GO:0005737">
    <property type="term" value="C:cytoplasm"/>
    <property type="evidence" value="ECO:0007669"/>
    <property type="project" value="TreeGrafter"/>
</dbReference>
<comment type="caution">
    <text evidence="2">The sequence shown here is derived from an EMBL/GenBank/DDBJ whole genome shotgun (WGS) entry which is preliminary data.</text>
</comment>
<feature type="compositionally biased region" description="Low complexity" evidence="1">
    <location>
        <begin position="247"/>
        <end position="261"/>
    </location>
</feature>
<dbReference type="GO" id="GO:0009639">
    <property type="term" value="P:response to red or far red light"/>
    <property type="evidence" value="ECO:0007669"/>
    <property type="project" value="InterPro"/>
</dbReference>
<accession>A0A427A5N0</accession>
<feature type="non-terminal residue" evidence="2">
    <location>
        <position position="1"/>
    </location>
</feature>
<proteinExistence type="predicted"/>
<evidence type="ECO:0000256" key="1">
    <source>
        <dbReference type="SAM" id="MobiDB-lite"/>
    </source>
</evidence>
<name>A0A427A5N0_ENSVE</name>
<gene>
    <name evidence="2" type="ORF">B296_00011859</name>
</gene>
<dbReference type="Proteomes" id="UP000287651">
    <property type="component" value="Unassembled WGS sequence"/>
</dbReference>
<organism evidence="2 3">
    <name type="scientific">Ensete ventricosum</name>
    <name type="common">Abyssinian banana</name>
    <name type="synonym">Musa ensete</name>
    <dbReference type="NCBI Taxonomy" id="4639"/>
    <lineage>
        <taxon>Eukaryota</taxon>
        <taxon>Viridiplantae</taxon>
        <taxon>Streptophyta</taxon>
        <taxon>Embryophyta</taxon>
        <taxon>Tracheophyta</taxon>
        <taxon>Spermatophyta</taxon>
        <taxon>Magnoliopsida</taxon>
        <taxon>Liliopsida</taxon>
        <taxon>Zingiberales</taxon>
        <taxon>Musaceae</taxon>
        <taxon>Ensete</taxon>
    </lineage>
</organism>
<evidence type="ECO:0000313" key="3">
    <source>
        <dbReference type="Proteomes" id="UP000287651"/>
    </source>
</evidence>
<dbReference type="GO" id="GO:0061608">
    <property type="term" value="F:nuclear import signal receptor activity"/>
    <property type="evidence" value="ECO:0007669"/>
    <property type="project" value="TreeGrafter"/>
</dbReference>
<feature type="compositionally biased region" description="Polar residues" evidence="1">
    <location>
        <begin position="32"/>
        <end position="44"/>
    </location>
</feature>
<dbReference type="GO" id="GO:0016607">
    <property type="term" value="C:nuclear speck"/>
    <property type="evidence" value="ECO:0007669"/>
    <property type="project" value="TreeGrafter"/>
</dbReference>
<reference evidence="2 3" key="1">
    <citation type="journal article" date="2014" name="Agronomy (Basel)">
        <title>A Draft Genome Sequence for Ensete ventricosum, the Drought-Tolerant Tree Against Hunger.</title>
        <authorList>
            <person name="Harrison J."/>
            <person name="Moore K.A."/>
            <person name="Paszkiewicz K."/>
            <person name="Jones T."/>
            <person name="Grant M."/>
            <person name="Ambacheew D."/>
            <person name="Muzemil S."/>
            <person name="Studholme D.J."/>
        </authorList>
    </citation>
    <scope>NUCLEOTIDE SEQUENCE [LARGE SCALE GENOMIC DNA]</scope>
</reference>
<feature type="region of interest" description="Disordered" evidence="1">
    <location>
        <begin position="236"/>
        <end position="299"/>
    </location>
</feature>
<dbReference type="PANTHER" id="PTHR37723:SF1">
    <property type="entry name" value="PROTEIN FAR-RED-ELONGATED HYPOCOTYL 1-LIKE"/>
    <property type="match status" value="1"/>
</dbReference>
<sequence>NTGHTIPEETEDVQNIDREMVARGLKDGSEGDSYNDSNSISEGYDTTMTLDLDDEAEKSVGKIGSPSVSSNNFNLDSFDTKKVKESGNKGNDSLEDIQQLESAYKGIDDLHPGYEDYGHNIVSELGKNSLEHLDAEIEDLMLYSNDVAPHALLVSPERWSSGRGLYSCKYRWLRLQIIRAVPDRDWGLLIALFGGTHPGDHWFPRMTLNPDCVGTRNPQCSNTQLPKRLVRRRLLHRPRPRSGFAHGSPISSKSSSGSRRITPLTARLSLPPPPPSWVPRKIPKTPPQGKHLCLLRATK</sequence>
<dbReference type="AlphaFoldDB" id="A0A427A5N0"/>
<dbReference type="GO" id="GO:0051457">
    <property type="term" value="P:maintenance of protein location in nucleus"/>
    <property type="evidence" value="ECO:0007669"/>
    <property type="project" value="TreeGrafter"/>
</dbReference>
<dbReference type="EMBL" id="AMZH03003682">
    <property type="protein sequence ID" value="RRT71540.1"/>
    <property type="molecule type" value="Genomic_DNA"/>
</dbReference>
<protein>
    <submittedName>
        <fullName evidence="2">Uncharacterized protein</fullName>
    </submittedName>
</protein>
<dbReference type="InterPro" id="IPR037766">
    <property type="entry name" value="FHY1"/>
</dbReference>